<evidence type="ECO:0000313" key="2">
    <source>
        <dbReference type="Proteomes" id="UP000308600"/>
    </source>
</evidence>
<reference evidence="1 2" key="1">
    <citation type="journal article" date="2019" name="Nat. Ecol. Evol.">
        <title>Megaphylogeny resolves global patterns of mushroom evolution.</title>
        <authorList>
            <person name="Varga T."/>
            <person name="Krizsan K."/>
            <person name="Foldi C."/>
            <person name="Dima B."/>
            <person name="Sanchez-Garcia M."/>
            <person name="Sanchez-Ramirez S."/>
            <person name="Szollosi G.J."/>
            <person name="Szarkandi J.G."/>
            <person name="Papp V."/>
            <person name="Albert L."/>
            <person name="Andreopoulos W."/>
            <person name="Angelini C."/>
            <person name="Antonin V."/>
            <person name="Barry K.W."/>
            <person name="Bougher N.L."/>
            <person name="Buchanan P."/>
            <person name="Buyck B."/>
            <person name="Bense V."/>
            <person name="Catcheside P."/>
            <person name="Chovatia M."/>
            <person name="Cooper J."/>
            <person name="Damon W."/>
            <person name="Desjardin D."/>
            <person name="Finy P."/>
            <person name="Geml J."/>
            <person name="Haridas S."/>
            <person name="Hughes K."/>
            <person name="Justo A."/>
            <person name="Karasinski D."/>
            <person name="Kautmanova I."/>
            <person name="Kiss B."/>
            <person name="Kocsube S."/>
            <person name="Kotiranta H."/>
            <person name="LaButti K.M."/>
            <person name="Lechner B.E."/>
            <person name="Liimatainen K."/>
            <person name="Lipzen A."/>
            <person name="Lukacs Z."/>
            <person name="Mihaltcheva S."/>
            <person name="Morgado L.N."/>
            <person name="Niskanen T."/>
            <person name="Noordeloos M.E."/>
            <person name="Ohm R.A."/>
            <person name="Ortiz-Santana B."/>
            <person name="Ovrebo C."/>
            <person name="Racz N."/>
            <person name="Riley R."/>
            <person name="Savchenko A."/>
            <person name="Shiryaev A."/>
            <person name="Soop K."/>
            <person name="Spirin V."/>
            <person name="Szebenyi C."/>
            <person name="Tomsovsky M."/>
            <person name="Tulloss R.E."/>
            <person name="Uehling J."/>
            <person name="Grigoriev I.V."/>
            <person name="Vagvolgyi C."/>
            <person name="Papp T."/>
            <person name="Martin F.M."/>
            <person name="Miettinen O."/>
            <person name="Hibbett D.S."/>
            <person name="Nagy L.G."/>
        </authorList>
    </citation>
    <scope>NUCLEOTIDE SEQUENCE [LARGE SCALE GENOMIC DNA]</scope>
    <source>
        <strain evidence="1 2">NL-1719</strain>
    </source>
</reference>
<keyword evidence="2" id="KW-1185">Reference proteome</keyword>
<proteinExistence type="predicted"/>
<protein>
    <submittedName>
        <fullName evidence="1">Uncharacterized protein</fullName>
    </submittedName>
</protein>
<accession>A0ACD3B6V0</accession>
<dbReference type="EMBL" id="ML208272">
    <property type="protein sequence ID" value="TFK73813.1"/>
    <property type="molecule type" value="Genomic_DNA"/>
</dbReference>
<gene>
    <name evidence="1" type="ORF">BDN72DRAFT_834157</name>
</gene>
<dbReference type="Proteomes" id="UP000308600">
    <property type="component" value="Unassembled WGS sequence"/>
</dbReference>
<evidence type="ECO:0000313" key="1">
    <source>
        <dbReference type="EMBL" id="TFK73813.1"/>
    </source>
</evidence>
<sequence>MNDAEILLFISKAVFNWLIQILYKTISLLEGHSFAWPPLPLPLAKLPEYGRYVQNLLVMAAPSDVLDQYLRYCPNIINFWSDESLSQRQLERLICLPLRHLKLGDSYCLSSVIPQNAFTSTTTSLFSTITHLDIEELDIPFLSRFLSLTHLVLHEDVGPEVYGEVFRQHPRLKVLSICAGFAGEYPSRTWS</sequence>
<name>A0ACD3B6V0_9AGAR</name>
<organism evidence="1 2">
    <name type="scientific">Pluteus cervinus</name>
    <dbReference type="NCBI Taxonomy" id="181527"/>
    <lineage>
        <taxon>Eukaryota</taxon>
        <taxon>Fungi</taxon>
        <taxon>Dikarya</taxon>
        <taxon>Basidiomycota</taxon>
        <taxon>Agaricomycotina</taxon>
        <taxon>Agaricomycetes</taxon>
        <taxon>Agaricomycetidae</taxon>
        <taxon>Agaricales</taxon>
        <taxon>Pluteineae</taxon>
        <taxon>Pluteaceae</taxon>
        <taxon>Pluteus</taxon>
    </lineage>
</organism>